<name>A0A9P4R447_9PLEO</name>
<dbReference type="Proteomes" id="UP000799444">
    <property type="component" value="Unassembled WGS sequence"/>
</dbReference>
<evidence type="ECO:0000313" key="1">
    <source>
        <dbReference type="EMBL" id="KAF2736478.1"/>
    </source>
</evidence>
<reference evidence="1" key="1">
    <citation type="journal article" date="2020" name="Stud. Mycol.">
        <title>101 Dothideomycetes genomes: a test case for predicting lifestyles and emergence of pathogens.</title>
        <authorList>
            <person name="Haridas S."/>
            <person name="Albert R."/>
            <person name="Binder M."/>
            <person name="Bloem J."/>
            <person name="Labutti K."/>
            <person name="Salamov A."/>
            <person name="Andreopoulos B."/>
            <person name="Baker S."/>
            <person name="Barry K."/>
            <person name="Bills G."/>
            <person name="Bluhm B."/>
            <person name="Cannon C."/>
            <person name="Castanera R."/>
            <person name="Culley D."/>
            <person name="Daum C."/>
            <person name="Ezra D."/>
            <person name="Gonzalez J."/>
            <person name="Henrissat B."/>
            <person name="Kuo A."/>
            <person name="Liang C."/>
            <person name="Lipzen A."/>
            <person name="Lutzoni F."/>
            <person name="Magnuson J."/>
            <person name="Mondo S."/>
            <person name="Nolan M."/>
            <person name="Ohm R."/>
            <person name="Pangilinan J."/>
            <person name="Park H.-J."/>
            <person name="Ramirez L."/>
            <person name="Alfaro M."/>
            <person name="Sun H."/>
            <person name="Tritt A."/>
            <person name="Yoshinaga Y."/>
            <person name="Zwiers L.-H."/>
            <person name="Turgeon B."/>
            <person name="Goodwin S."/>
            <person name="Spatafora J."/>
            <person name="Crous P."/>
            <person name="Grigoriev I."/>
        </authorList>
    </citation>
    <scope>NUCLEOTIDE SEQUENCE</scope>
    <source>
        <strain evidence="1">CBS 125425</strain>
    </source>
</reference>
<gene>
    <name evidence="1" type="ORF">EJ04DRAFT_511118</name>
</gene>
<comment type="caution">
    <text evidence="1">The sequence shown here is derived from an EMBL/GenBank/DDBJ whole genome shotgun (WGS) entry which is preliminary data.</text>
</comment>
<dbReference type="InterPro" id="IPR038305">
    <property type="entry name" value="HeLo_sf"/>
</dbReference>
<dbReference type="Gene3D" id="1.20.120.1020">
    <property type="entry name" value="Prion-inhibition and propagation, HeLo domain"/>
    <property type="match status" value="1"/>
</dbReference>
<protein>
    <submittedName>
        <fullName evidence="1">Uncharacterized protein</fullName>
    </submittedName>
</protein>
<dbReference type="EMBL" id="ML996125">
    <property type="protein sequence ID" value="KAF2736478.1"/>
    <property type="molecule type" value="Genomic_DNA"/>
</dbReference>
<organism evidence="1 2">
    <name type="scientific">Polyplosphaeria fusca</name>
    <dbReference type="NCBI Taxonomy" id="682080"/>
    <lineage>
        <taxon>Eukaryota</taxon>
        <taxon>Fungi</taxon>
        <taxon>Dikarya</taxon>
        <taxon>Ascomycota</taxon>
        <taxon>Pezizomycotina</taxon>
        <taxon>Dothideomycetes</taxon>
        <taxon>Pleosporomycetidae</taxon>
        <taxon>Pleosporales</taxon>
        <taxon>Tetraplosphaeriaceae</taxon>
        <taxon>Polyplosphaeria</taxon>
    </lineage>
</organism>
<sequence length="114" mass="12655">MKFGVLIQDVKDLADGLQNITESIFAASHQGGMLRLCIQQIKNSDTLDIISRACEVDYPDISEAVTVKRDVMKVEMLQHDDIQDGVDKTKDAADDSSLRMVPKAFKKNPPMATM</sequence>
<dbReference type="OrthoDB" id="20872at2759"/>
<evidence type="ECO:0000313" key="2">
    <source>
        <dbReference type="Proteomes" id="UP000799444"/>
    </source>
</evidence>
<dbReference type="AlphaFoldDB" id="A0A9P4R447"/>
<proteinExistence type="predicted"/>
<keyword evidence="2" id="KW-1185">Reference proteome</keyword>
<accession>A0A9P4R447</accession>